<feature type="domain" description="SH3" evidence="5">
    <location>
        <begin position="34"/>
        <end position="93"/>
    </location>
</feature>
<evidence type="ECO:0000256" key="4">
    <source>
        <dbReference type="PROSITE-ProRule" id="PRU00192"/>
    </source>
</evidence>
<evidence type="ECO:0000313" key="7">
    <source>
        <dbReference type="Proteomes" id="UP000038040"/>
    </source>
</evidence>
<dbReference type="PRINTS" id="PR00499">
    <property type="entry name" value="P67PHOX"/>
</dbReference>
<evidence type="ECO:0000313" key="8">
    <source>
        <dbReference type="Proteomes" id="UP000274756"/>
    </source>
</evidence>
<dbReference type="Gene3D" id="2.30.30.40">
    <property type="entry name" value="SH3 Domains"/>
    <property type="match status" value="3"/>
</dbReference>
<dbReference type="WBParaSite" id="DME_0001047901-mRNA-1">
    <property type="protein sequence ID" value="DME_0001047901-mRNA-1"/>
    <property type="gene ID" value="DME_0001047901"/>
</dbReference>
<keyword evidence="2 4" id="KW-0728">SH3 domain</keyword>
<proteinExistence type="predicted"/>
<comment type="subcellular location">
    <subcellularLocation>
        <location evidence="1">Cytoplasm</location>
    </subcellularLocation>
</comment>
<dbReference type="SMART" id="SM00326">
    <property type="entry name" value="SH3"/>
    <property type="match status" value="3"/>
</dbReference>
<dbReference type="PRINTS" id="PR00452">
    <property type="entry name" value="SH3DOMAIN"/>
</dbReference>
<name>A0A0N4UR12_DRAME</name>
<dbReference type="InterPro" id="IPR001452">
    <property type="entry name" value="SH3_domain"/>
</dbReference>
<dbReference type="SUPFAM" id="SSF50044">
    <property type="entry name" value="SH3-domain"/>
    <property type="match status" value="3"/>
</dbReference>
<protein>
    <submittedName>
        <fullName evidence="9">SH3 domain-containing protein</fullName>
    </submittedName>
</protein>
<dbReference type="GO" id="GO:0008289">
    <property type="term" value="F:lipid binding"/>
    <property type="evidence" value="ECO:0007669"/>
    <property type="project" value="TreeGrafter"/>
</dbReference>
<reference evidence="6 8" key="2">
    <citation type="submission" date="2018-11" db="EMBL/GenBank/DDBJ databases">
        <authorList>
            <consortium name="Pathogen Informatics"/>
        </authorList>
    </citation>
    <scope>NUCLEOTIDE SEQUENCE [LARGE SCALE GENOMIC DNA]</scope>
</reference>
<dbReference type="GO" id="GO:0015629">
    <property type="term" value="C:actin cytoskeleton"/>
    <property type="evidence" value="ECO:0007669"/>
    <property type="project" value="TreeGrafter"/>
</dbReference>
<evidence type="ECO:0000259" key="5">
    <source>
        <dbReference type="PROSITE" id="PS50002"/>
    </source>
</evidence>
<keyword evidence="8" id="KW-1185">Reference proteome</keyword>
<dbReference type="OrthoDB" id="27823at2759"/>
<accession>A0A0N4UR12</accession>
<organism evidence="7 9">
    <name type="scientific">Dracunculus medinensis</name>
    <name type="common">Guinea worm</name>
    <dbReference type="NCBI Taxonomy" id="318479"/>
    <lineage>
        <taxon>Eukaryota</taxon>
        <taxon>Metazoa</taxon>
        <taxon>Ecdysozoa</taxon>
        <taxon>Nematoda</taxon>
        <taxon>Chromadorea</taxon>
        <taxon>Rhabditida</taxon>
        <taxon>Spirurina</taxon>
        <taxon>Dracunculoidea</taxon>
        <taxon>Dracunculidae</taxon>
        <taxon>Dracunculus</taxon>
    </lineage>
</organism>
<dbReference type="InterPro" id="IPR046982">
    <property type="entry name" value="BIN3/RVS161-like"/>
</dbReference>
<dbReference type="GO" id="GO:0006897">
    <property type="term" value="P:endocytosis"/>
    <property type="evidence" value="ECO:0007669"/>
    <property type="project" value="InterPro"/>
</dbReference>
<evidence type="ECO:0000256" key="3">
    <source>
        <dbReference type="ARBA" id="ARBA00022490"/>
    </source>
</evidence>
<dbReference type="CDD" id="cd00174">
    <property type="entry name" value="SH3"/>
    <property type="match status" value="2"/>
</dbReference>
<dbReference type="STRING" id="318479.A0A0N4UR12"/>
<reference evidence="9" key="1">
    <citation type="submission" date="2017-02" db="UniProtKB">
        <authorList>
            <consortium name="WormBaseParasite"/>
        </authorList>
    </citation>
    <scope>IDENTIFICATION</scope>
</reference>
<evidence type="ECO:0000313" key="9">
    <source>
        <dbReference type="WBParaSite" id="DME_0001047901-mRNA-1"/>
    </source>
</evidence>
<evidence type="ECO:0000313" key="6">
    <source>
        <dbReference type="EMBL" id="VDN53960.1"/>
    </source>
</evidence>
<dbReference type="GO" id="GO:0005737">
    <property type="term" value="C:cytoplasm"/>
    <property type="evidence" value="ECO:0007669"/>
    <property type="project" value="UniProtKB-SubCell"/>
</dbReference>
<feature type="domain" description="SH3" evidence="5">
    <location>
        <begin position="165"/>
        <end position="228"/>
    </location>
</feature>
<evidence type="ECO:0000256" key="1">
    <source>
        <dbReference type="ARBA" id="ARBA00004496"/>
    </source>
</evidence>
<dbReference type="Pfam" id="PF00018">
    <property type="entry name" value="SH3_1"/>
    <property type="match status" value="3"/>
</dbReference>
<dbReference type="InterPro" id="IPR036028">
    <property type="entry name" value="SH3-like_dom_sf"/>
</dbReference>
<dbReference type="GO" id="GO:0097320">
    <property type="term" value="P:plasma membrane tubulation"/>
    <property type="evidence" value="ECO:0007669"/>
    <property type="project" value="TreeGrafter"/>
</dbReference>
<dbReference type="Proteomes" id="UP000038040">
    <property type="component" value="Unplaced"/>
</dbReference>
<dbReference type="PROSITE" id="PS50002">
    <property type="entry name" value="SH3"/>
    <property type="match status" value="3"/>
</dbReference>
<evidence type="ECO:0000256" key="2">
    <source>
        <dbReference type="ARBA" id="ARBA00022443"/>
    </source>
</evidence>
<feature type="domain" description="SH3" evidence="5">
    <location>
        <begin position="96"/>
        <end position="155"/>
    </location>
</feature>
<dbReference type="GO" id="GO:0051666">
    <property type="term" value="P:actin cortical patch localization"/>
    <property type="evidence" value="ECO:0007669"/>
    <property type="project" value="InterPro"/>
</dbReference>
<dbReference type="Proteomes" id="UP000274756">
    <property type="component" value="Unassembled WGS sequence"/>
</dbReference>
<dbReference type="EMBL" id="UYYG01000222">
    <property type="protein sequence ID" value="VDN53960.1"/>
    <property type="molecule type" value="Genomic_DNA"/>
</dbReference>
<dbReference type="PANTHER" id="PTHR47174">
    <property type="entry name" value="BRIDGING INTEGRATOR 3"/>
    <property type="match status" value="1"/>
</dbReference>
<gene>
    <name evidence="6" type="ORF">DME_LOCUS3933</name>
</gene>
<sequence length="228" mass="25935">MNNRTRSNGIVPISFLEIKIPLPSLETNQSSKHFDVFYVCALYDYNSGIEGDLKFHTNDVIRVIEIVNNDWYRGELNANCGIFPSSFVQRAELNGSKTNTVTALYDYNSGIFEDLIFRKGDVIEVVEWISDDWLRGKLNGLIGLVPTTYIKQTQQPKMGAKSTKFCSYIVTAKYDYLNSSSDHLCFSKGDKIEIIEEIDENWLKGKLLLDMPNMKSLPSGLLPREIVQ</sequence>
<dbReference type="PANTHER" id="PTHR47174:SF3">
    <property type="entry name" value="BRIDGING INTEGRATOR 3"/>
    <property type="match status" value="1"/>
</dbReference>
<keyword evidence="3" id="KW-0963">Cytoplasm</keyword>
<dbReference type="AlphaFoldDB" id="A0A0N4UR12"/>